<feature type="non-terminal residue" evidence="10">
    <location>
        <position position="286"/>
    </location>
</feature>
<reference evidence="10 11" key="1">
    <citation type="submission" date="2017-03" db="EMBL/GenBank/DDBJ databases">
        <title>Genome of the blue death feigning beetle - Asbolus verrucosus.</title>
        <authorList>
            <person name="Rider S.D."/>
        </authorList>
    </citation>
    <scope>NUCLEOTIDE SEQUENCE [LARGE SCALE GENOMIC DNA]</scope>
    <source>
        <strain evidence="10">Butters</strain>
        <tissue evidence="10">Head and leg muscle</tissue>
    </source>
</reference>
<comment type="caution">
    <text evidence="10">The sequence shown here is derived from an EMBL/GenBank/DDBJ whole genome shotgun (WGS) entry which is preliminary data.</text>
</comment>
<evidence type="ECO:0000313" key="11">
    <source>
        <dbReference type="Proteomes" id="UP000292052"/>
    </source>
</evidence>
<evidence type="ECO:0000256" key="1">
    <source>
        <dbReference type="ARBA" id="ARBA00004651"/>
    </source>
</evidence>
<dbReference type="InterPro" id="IPR004117">
    <property type="entry name" value="7tm6_olfct_rcpt"/>
</dbReference>
<keyword evidence="5" id="KW-0552">Olfaction</keyword>
<dbReference type="GO" id="GO:0007165">
    <property type="term" value="P:signal transduction"/>
    <property type="evidence" value="ECO:0007669"/>
    <property type="project" value="UniProtKB-KW"/>
</dbReference>
<dbReference type="Pfam" id="PF02949">
    <property type="entry name" value="7tm_6"/>
    <property type="match status" value="1"/>
</dbReference>
<feature type="non-terminal residue" evidence="10">
    <location>
        <position position="1"/>
    </location>
</feature>
<keyword evidence="4" id="KW-0812">Transmembrane</keyword>
<evidence type="ECO:0000256" key="8">
    <source>
        <dbReference type="ARBA" id="ARBA00023170"/>
    </source>
</evidence>
<name>A0A482VGP6_ASBVE</name>
<evidence type="ECO:0000256" key="4">
    <source>
        <dbReference type="ARBA" id="ARBA00022692"/>
    </source>
</evidence>
<protein>
    <submittedName>
        <fullName evidence="10">7tm 6 domain containing protein</fullName>
    </submittedName>
</protein>
<accession>A0A482VGP6</accession>
<dbReference type="GO" id="GO:0005549">
    <property type="term" value="F:odorant binding"/>
    <property type="evidence" value="ECO:0007669"/>
    <property type="project" value="InterPro"/>
</dbReference>
<dbReference type="GO" id="GO:0005886">
    <property type="term" value="C:plasma membrane"/>
    <property type="evidence" value="ECO:0007669"/>
    <property type="project" value="UniProtKB-SubCell"/>
</dbReference>
<evidence type="ECO:0000256" key="7">
    <source>
        <dbReference type="ARBA" id="ARBA00023136"/>
    </source>
</evidence>
<evidence type="ECO:0000313" key="10">
    <source>
        <dbReference type="EMBL" id="RZC31863.1"/>
    </source>
</evidence>
<evidence type="ECO:0000256" key="3">
    <source>
        <dbReference type="ARBA" id="ARBA00022606"/>
    </source>
</evidence>
<evidence type="ECO:0000256" key="2">
    <source>
        <dbReference type="ARBA" id="ARBA00022475"/>
    </source>
</evidence>
<dbReference type="Proteomes" id="UP000292052">
    <property type="component" value="Unassembled WGS sequence"/>
</dbReference>
<keyword evidence="11" id="KW-1185">Reference proteome</keyword>
<evidence type="ECO:0000256" key="5">
    <source>
        <dbReference type="ARBA" id="ARBA00022725"/>
    </source>
</evidence>
<dbReference type="AlphaFoldDB" id="A0A482VGP6"/>
<organism evidence="10 11">
    <name type="scientific">Asbolus verrucosus</name>
    <name type="common">Desert ironclad beetle</name>
    <dbReference type="NCBI Taxonomy" id="1661398"/>
    <lineage>
        <taxon>Eukaryota</taxon>
        <taxon>Metazoa</taxon>
        <taxon>Ecdysozoa</taxon>
        <taxon>Arthropoda</taxon>
        <taxon>Hexapoda</taxon>
        <taxon>Insecta</taxon>
        <taxon>Pterygota</taxon>
        <taxon>Neoptera</taxon>
        <taxon>Endopterygota</taxon>
        <taxon>Coleoptera</taxon>
        <taxon>Polyphaga</taxon>
        <taxon>Cucujiformia</taxon>
        <taxon>Tenebrionidae</taxon>
        <taxon>Pimeliinae</taxon>
        <taxon>Asbolus</taxon>
    </lineage>
</organism>
<proteinExistence type="predicted"/>
<keyword evidence="8" id="KW-0675">Receptor</keyword>
<keyword evidence="3" id="KW-0716">Sensory transduction</keyword>
<gene>
    <name evidence="10" type="ORF">BDFB_012261</name>
</gene>
<dbReference type="GO" id="GO:0004984">
    <property type="term" value="F:olfactory receptor activity"/>
    <property type="evidence" value="ECO:0007669"/>
    <property type="project" value="InterPro"/>
</dbReference>
<evidence type="ECO:0000256" key="6">
    <source>
        <dbReference type="ARBA" id="ARBA00022989"/>
    </source>
</evidence>
<keyword evidence="9" id="KW-0807">Transducer</keyword>
<evidence type="ECO:0000256" key="9">
    <source>
        <dbReference type="ARBA" id="ARBA00023224"/>
    </source>
</evidence>
<dbReference type="EMBL" id="QDEB01101819">
    <property type="protein sequence ID" value="RZC31863.1"/>
    <property type="molecule type" value="Genomic_DNA"/>
</dbReference>
<keyword evidence="6" id="KW-1133">Transmembrane helix</keyword>
<dbReference type="OrthoDB" id="7545962at2759"/>
<comment type="subcellular location">
    <subcellularLocation>
        <location evidence="1">Cell membrane</location>
        <topology evidence="1">Multi-pass membrane protein</topology>
    </subcellularLocation>
</comment>
<dbReference type="PANTHER" id="PTHR21137">
    <property type="entry name" value="ODORANT RECEPTOR"/>
    <property type="match status" value="1"/>
</dbReference>
<sequence length="286" mass="32758">AYLLLTDDVDLEQISDSAFLICELLPFINNGDQIRRSIYLLECSLFNMYSKKQEKIIDEGIMICRRNCWIFLGFCGASLISWAIKPFFGTNIDYPCKFGYLTTLQRGPNVLAIGDAPISNGVLDPLVAGLAGLATSQFKLLKDNLQSLGEYAENSIFNICKGHEKMSFDEKNQLEMKIVYERIELCISHHNAILNRFYSVYVKRCCDLCFLFTDKCGNTIISYFFCHVEFSHHDAWRNIFSNSLANAVYMGQWYEYEIKCKKALLILMERSKKPTIITAGKILELS</sequence>
<keyword evidence="7" id="KW-0472">Membrane</keyword>
<keyword evidence="2" id="KW-1003">Cell membrane</keyword>
<dbReference type="PANTHER" id="PTHR21137:SF35">
    <property type="entry name" value="ODORANT RECEPTOR 19A-RELATED"/>
    <property type="match status" value="1"/>
</dbReference>